<feature type="region of interest" description="Disordered" evidence="2">
    <location>
        <begin position="1"/>
        <end position="67"/>
    </location>
</feature>
<comment type="caution">
    <text evidence="4">The sequence shown here is derived from an EMBL/GenBank/DDBJ whole genome shotgun (WGS) entry which is preliminary data.</text>
</comment>
<feature type="compositionally biased region" description="Polar residues" evidence="2">
    <location>
        <begin position="54"/>
        <end position="64"/>
    </location>
</feature>
<evidence type="ECO:0000256" key="3">
    <source>
        <dbReference type="SAM" id="Phobius"/>
    </source>
</evidence>
<keyword evidence="3" id="KW-0812">Transmembrane</keyword>
<dbReference type="AlphaFoldDB" id="A0A8H6HBR7"/>
<keyword evidence="3" id="KW-0472">Membrane</keyword>
<accession>A0A8H6HBR7</accession>
<dbReference type="EMBL" id="JACGCI010000127">
    <property type="protein sequence ID" value="KAF6744058.1"/>
    <property type="molecule type" value="Genomic_DNA"/>
</dbReference>
<dbReference type="Proteomes" id="UP000521943">
    <property type="component" value="Unassembled WGS sequence"/>
</dbReference>
<evidence type="ECO:0000256" key="2">
    <source>
        <dbReference type="SAM" id="MobiDB-lite"/>
    </source>
</evidence>
<proteinExistence type="predicted"/>
<dbReference type="PROSITE" id="PS00687">
    <property type="entry name" value="ALDEHYDE_DEHYDR_GLU"/>
    <property type="match status" value="1"/>
</dbReference>
<evidence type="ECO:0000313" key="4">
    <source>
        <dbReference type="EMBL" id="KAF6744058.1"/>
    </source>
</evidence>
<organism evidence="4 5">
    <name type="scientific">Ephemerocybe angulata</name>
    <dbReference type="NCBI Taxonomy" id="980116"/>
    <lineage>
        <taxon>Eukaryota</taxon>
        <taxon>Fungi</taxon>
        <taxon>Dikarya</taxon>
        <taxon>Basidiomycota</taxon>
        <taxon>Agaricomycotina</taxon>
        <taxon>Agaricomycetes</taxon>
        <taxon>Agaricomycetidae</taxon>
        <taxon>Agaricales</taxon>
        <taxon>Agaricineae</taxon>
        <taxon>Psathyrellaceae</taxon>
        <taxon>Ephemerocybe</taxon>
    </lineage>
</organism>
<feature type="transmembrane region" description="Helical" evidence="3">
    <location>
        <begin position="322"/>
        <end position="343"/>
    </location>
</feature>
<name>A0A8H6HBR7_9AGAR</name>
<protein>
    <submittedName>
        <fullName evidence="4">Uncharacterized protein</fullName>
    </submittedName>
</protein>
<dbReference type="InterPro" id="IPR029510">
    <property type="entry name" value="Ald_DH_CS_GLU"/>
</dbReference>
<feature type="active site" evidence="1">
    <location>
        <position position="151"/>
    </location>
</feature>
<keyword evidence="5" id="KW-1185">Reference proteome</keyword>
<evidence type="ECO:0000256" key="1">
    <source>
        <dbReference type="PROSITE-ProRule" id="PRU10007"/>
    </source>
</evidence>
<evidence type="ECO:0000313" key="5">
    <source>
        <dbReference type="Proteomes" id="UP000521943"/>
    </source>
</evidence>
<feature type="compositionally biased region" description="Pro residues" evidence="2">
    <location>
        <begin position="12"/>
        <end position="37"/>
    </location>
</feature>
<dbReference type="GO" id="GO:0016491">
    <property type="term" value="F:oxidoreductase activity"/>
    <property type="evidence" value="ECO:0007669"/>
    <property type="project" value="InterPro"/>
</dbReference>
<keyword evidence="3" id="KW-1133">Transmembrane helix</keyword>
<sequence>MTIPLSEIDKLPPSPPPNPPAPHRTPSSPTPTPPNRAPSPRKHRLPLPRPTAQRGRTGQRSSHGLSARELASWVGGGKGGDPIGEDVQLAGLQEAWKPVKLPNYSNIPTSLRRHRSRLHRPHKALLRSRADLQSFSPNSTRTKYLTPITLELGGKSPVIIDGANLGEDVLNGAGSGGERVVLMLGRWWDIAGSWFDRGPFAVSGGGRSTWSLLDSLPSVPSRVDGMCALYWDDEAGRGWCHLWLFAWIVLLVFCLLLRTWGGVETSLTLLRLDGKVFNLHIVYTMHSSSKLFSLRQRSGSWTQNSRLHARGRYMCRLGGRFYLAKFGATFSILSMTGAIQFAVNLGFQCTIDRRSAGGTISIWDIISCSYKHKKEDCMNLHEYNSADTCAGPCELCRTSCTLQCPTIY</sequence>
<gene>
    <name evidence="4" type="ORF">DFP72DRAFT_857909</name>
</gene>
<feature type="transmembrane region" description="Helical" evidence="3">
    <location>
        <begin position="242"/>
        <end position="261"/>
    </location>
</feature>
<reference evidence="4 5" key="1">
    <citation type="submission" date="2020-07" db="EMBL/GenBank/DDBJ databases">
        <title>Comparative genomics of pyrophilous fungi reveals a link between fire events and developmental genes.</title>
        <authorList>
            <consortium name="DOE Joint Genome Institute"/>
            <person name="Steindorff A.S."/>
            <person name="Carver A."/>
            <person name="Calhoun S."/>
            <person name="Stillman K."/>
            <person name="Liu H."/>
            <person name="Lipzen A."/>
            <person name="Pangilinan J."/>
            <person name="Labutti K."/>
            <person name="Bruns T.D."/>
            <person name="Grigoriev I.V."/>
        </authorList>
    </citation>
    <scope>NUCLEOTIDE SEQUENCE [LARGE SCALE GENOMIC DNA]</scope>
    <source>
        <strain evidence="4 5">CBS 144469</strain>
    </source>
</reference>